<evidence type="ECO:0000313" key="4">
    <source>
        <dbReference type="Proteomes" id="UP000095210"/>
    </source>
</evidence>
<keyword evidence="2" id="KW-0472">Membrane</keyword>
<feature type="compositionally biased region" description="Basic and acidic residues" evidence="1">
    <location>
        <begin position="68"/>
        <end position="82"/>
    </location>
</feature>
<feature type="compositionally biased region" description="Low complexity" evidence="1">
    <location>
        <begin position="83"/>
        <end position="100"/>
    </location>
</feature>
<protein>
    <submittedName>
        <fullName evidence="3">Uncharacterized protein</fullName>
    </submittedName>
</protein>
<feature type="transmembrane region" description="Helical" evidence="2">
    <location>
        <begin position="43"/>
        <end position="63"/>
    </location>
</feature>
<dbReference type="EMBL" id="CP014859">
    <property type="protein sequence ID" value="AOS63383.1"/>
    <property type="molecule type" value="Genomic_DNA"/>
</dbReference>
<proteinExistence type="predicted"/>
<keyword evidence="2" id="KW-0812">Transmembrane</keyword>
<gene>
    <name evidence="3" type="ORF">TL08_12845</name>
</gene>
<evidence type="ECO:0000256" key="2">
    <source>
        <dbReference type="SAM" id="Phobius"/>
    </source>
</evidence>
<feature type="region of interest" description="Disordered" evidence="1">
    <location>
        <begin position="66"/>
        <end position="157"/>
    </location>
</feature>
<dbReference type="AlphaFoldDB" id="A0AAC9HQC5"/>
<name>A0AAC9HQC5_9PSEU</name>
<keyword evidence="2" id="KW-1133">Transmembrane helix</keyword>
<accession>A0AAC9HQC5</accession>
<organism evidence="3 4">
    <name type="scientific">Actinoalloteichus hymeniacidonis</name>
    <dbReference type="NCBI Taxonomy" id="340345"/>
    <lineage>
        <taxon>Bacteria</taxon>
        <taxon>Bacillati</taxon>
        <taxon>Actinomycetota</taxon>
        <taxon>Actinomycetes</taxon>
        <taxon>Pseudonocardiales</taxon>
        <taxon>Pseudonocardiaceae</taxon>
        <taxon>Actinoalloteichus</taxon>
    </lineage>
</organism>
<evidence type="ECO:0000256" key="1">
    <source>
        <dbReference type="SAM" id="MobiDB-lite"/>
    </source>
</evidence>
<dbReference type="RefSeq" id="WP_069849127.1">
    <property type="nucleotide sequence ID" value="NZ_CP014859.1"/>
</dbReference>
<keyword evidence="4" id="KW-1185">Reference proteome</keyword>
<sequence>MHEGEELRAEFDRLFHEEQPPVGLRADRVIHQAHRVRRRRTTAAMLVSGGLTAALVVLVAVVLPSGAGRDERPLVPADREQSVVEPSPSSAASTPELPTESEPPESAPEDRPGESDPVPNPSARLPAHGAGAGGQEGPPEVSLDSSRMPIPESSGDR</sequence>
<reference evidence="4" key="1">
    <citation type="submission" date="2016-03" db="EMBL/GenBank/DDBJ databases">
        <title>Complete genome sequence of the type strain Actinoalloteichus hymeniacidonis DSM 45092.</title>
        <authorList>
            <person name="Schaffert L."/>
            <person name="Albersmeier A."/>
            <person name="Winkler A."/>
            <person name="Kalinowski J."/>
            <person name="Zotchev S."/>
            <person name="Ruckert C."/>
        </authorList>
    </citation>
    <scope>NUCLEOTIDE SEQUENCE [LARGE SCALE GENOMIC DNA]</scope>
    <source>
        <strain evidence="4">HPA177(T) (DSM 45092(T))</strain>
    </source>
</reference>
<evidence type="ECO:0000313" key="3">
    <source>
        <dbReference type="EMBL" id="AOS63383.1"/>
    </source>
</evidence>
<dbReference type="Proteomes" id="UP000095210">
    <property type="component" value="Chromosome"/>
</dbReference>
<dbReference type="KEGG" id="ahm:TL08_12845"/>